<dbReference type="EMBL" id="JABSTQ010004355">
    <property type="protein sequence ID" value="KAG0442465.1"/>
    <property type="molecule type" value="Genomic_DNA"/>
</dbReference>
<proteinExistence type="predicted"/>
<organism evidence="1 2">
    <name type="scientific">Ixodes persulcatus</name>
    <name type="common">Taiga tick</name>
    <dbReference type="NCBI Taxonomy" id="34615"/>
    <lineage>
        <taxon>Eukaryota</taxon>
        <taxon>Metazoa</taxon>
        <taxon>Ecdysozoa</taxon>
        <taxon>Arthropoda</taxon>
        <taxon>Chelicerata</taxon>
        <taxon>Arachnida</taxon>
        <taxon>Acari</taxon>
        <taxon>Parasitiformes</taxon>
        <taxon>Ixodida</taxon>
        <taxon>Ixodoidea</taxon>
        <taxon>Ixodidae</taxon>
        <taxon>Ixodinae</taxon>
        <taxon>Ixodes</taxon>
    </lineage>
</organism>
<dbReference type="Proteomes" id="UP000805193">
    <property type="component" value="Unassembled WGS sequence"/>
</dbReference>
<comment type="caution">
    <text evidence="1">The sequence shown here is derived from an EMBL/GenBank/DDBJ whole genome shotgun (WGS) entry which is preliminary data.</text>
</comment>
<gene>
    <name evidence="1" type="ORF">HPB47_015695</name>
</gene>
<sequence>MVNSGAKATPVHVLQAIGCIGPSVVNFYARNFAKMCKDVGVCVFGGDDSSIGGDVSCAWLSDNLWDGLRPVQQFIMSCSSIENMRISHCLSGKTALRLTYNAYSDAKTVAAIGNLLVNVCRLVKLSEAGSCGGGVLCFFPSYQAMSKCIEFWKTTLDDIWKSLRHETNGCVYVEGNNPTSEYIESVAYGEVSLLCAVHRGRISEGMDFSDNLARAVVSIGIPFPSTQHDDIKLKMKFNDEHQPQLLNGRDWYQIQAMRAINQAVGRCIRHSNDWGAILLVDHRFTQNDIWSGMSDWIKIIEKKRSVTEAECKRRWRLIRDRYVKESKGTKGKSGAGREDVTQPTWVLYKFLGFLDGQIHRRKIVTTSSPRLHTRRLRSLLVNLEERGETPNAAQLTPPLEGPAASHEDLLPQAGRSSQANGAAPAATKRPASPEGPRPPAPKRRARSSAQHIRTREESELLRVLGQTSKSLAAEPDTRRLRSQQST</sequence>
<evidence type="ECO:0000313" key="1">
    <source>
        <dbReference type="EMBL" id="KAG0442465.1"/>
    </source>
</evidence>
<reference evidence="1 2" key="1">
    <citation type="journal article" date="2020" name="Cell">
        <title>Large-Scale Comparative Analyses of Tick Genomes Elucidate Their Genetic Diversity and Vector Capacities.</title>
        <authorList>
            <consortium name="Tick Genome and Microbiome Consortium (TIGMIC)"/>
            <person name="Jia N."/>
            <person name="Wang J."/>
            <person name="Shi W."/>
            <person name="Du L."/>
            <person name="Sun Y."/>
            <person name="Zhan W."/>
            <person name="Jiang J.F."/>
            <person name="Wang Q."/>
            <person name="Zhang B."/>
            <person name="Ji P."/>
            <person name="Bell-Sakyi L."/>
            <person name="Cui X.M."/>
            <person name="Yuan T.T."/>
            <person name="Jiang B.G."/>
            <person name="Yang W.F."/>
            <person name="Lam T.T."/>
            <person name="Chang Q.C."/>
            <person name="Ding S.J."/>
            <person name="Wang X.J."/>
            <person name="Zhu J.G."/>
            <person name="Ruan X.D."/>
            <person name="Zhao L."/>
            <person name="Wei J.T."/>
            <person name="Ye R.Z."/>
            <person name="Que T.C."/>
            <person name="Du C.H."/>
            <person name="Zhou Y.H."/>
            <person name="Cheng J.X."/>
            <person name="Dai P.F."/>
            <person name="Guo W.B."/>
            <person name="Han X.H."/>
            <person name="Huang E.J."/>
            <person name="Li L.F."/>
            <person name="Wei W."/>
            <person name="Gao Y.C."/>
            <person name="Liu J.Z."/>
            <person name="Shao H.Z."/>
            <person name="Wang X."/>
            <person name="Wang C.C."/>
            <person name="Yang T.C."/>
            <person name="Huo Q.B."/>
            <person name="Li W."/>
            <person name="Chen H.Y."/>
            <person name="Chen S.E."/>
            <person name="Zhou L.G."/>
            <person name="Ni X.B."/>
            <person name="Tian J.H."/>
            <person name="Sheng Y."/>
            <person name="Liu T."/>
            <person name="Pan Y.S."/>
            <person name="Xia L.Y."/>
            <person name="Li J."/>
            <person name="Zhao F."/>
            <person name="Cao W.C."/>
        </authorList>
    </citation>
    <scope>NUCLEOTIDE SEQUENCE [LARGE SCALE GENOMIC DNA]</scope>
    <source>
        <strain evidence="1">Iper-2018</strain>
    </source>
</reference>
<keyword evidence="2" id="KW-1185">Reference proteome</keyword>
<accession>A0AC60QVD5</accession>
<protein>
    <submittedName>
        <fullName evidence="1">Uncharacterized protein</fullName>
    </submittedName>
</protein>
<name>A0AC60QVD5_IXOPE</name>
<evidence type="ECO:0000313" key="2">
    <source>
        <dbReference type="Proteomes" id="UP000805193"/>
    </source>
</evidence>